<evidence type="ECO:0000313" key="2">
    <source>
        <dbReference type="Proteomes" id="UP001600943"/>
    </source>
</evidence>
<keyword evidence="2" id="KW-1185">Reference proteome</keyword>
<dbReference type="Proteomes" id="UP001600943">
    <property type="component" value="Unassembled WGS sequence"/>
</dbReference>
<name>A0ABQ0BEM7_9FIRM</name>
<accession>A0ABQ0BEM7</accession>
<protein>
    <submittedName>
        <fullName evidence="1">Uncharacterized protein</fullName>
    </submittedName>
</protein>
<sequence length="64" mass="7588">MSYYEGIGPEQGIIVQKEDAFDYALERCINGSEEDKQEFKEEFKELLPEWFYSGNFIERGIKNE</sequence>
<reference evidence="1 2" key="1">
    <citation type="submission" date="2024-04" db="EMBL/GenBank/DDBJ databases">
        <title>Defined microbial consortia suppress multidrug-resistant proinflammatory Enterobacteriaceae via ecological control.</title>
        <authorList>
            <person name="Furuichi M."/>
            <person name="Kawaguchi T."/>
            <person name="Pust M."/>
            <person name="Yasuma K."/>
            <person name="Plichta D."/>
            <person name="Hasegawa N."/>
            <person name="Ohya T."/>
            <person name="Bhattarai S."/>
            <person name="Sasajima S."/>
            <person name="Aoto Y."/>
            <person name="Tuganbaev T."/>
            <person name="Yaginuma M."/>
            <person name="Ueda M."/>
            <person name="Okahashi N."/>
            <person name="Amafuji K."/>
            <person name="Kiridooshi Y."/>
            <person name="Sugita K."/>
            <person name="Strazar M."/>
            <person name="Skelly A."/>
            <person name="Suda W."/>
            <person name="Hattori M."/>
            <person name="Nakamoto N."/>
            <person name="Caballero S."/>
            <person name="Norman J."/>
            <person name="Olle B."/>
            <person name="Tanoue T."/>
            <person name="Arita M."/>
            <person name="Bucci V."/>
            <person name="Atarashi K."/>
            <person name="Xavier R."/>
            <person name="Honda K."/>
        </authorList>
    </citation>
    <scope>NUCLEOTIDE SEQUENCE [LARGE SCALE GENOMIC DNA]</scope>
    <source>
        <strain evidence="2">k04-0078-D8-1</strain>
    </source>
</reference>
<evidence type="ECO:0000313" key="1">
    <source>
        <dbReference type="EMBL" id="GAA6409879.1"/>
    </source>
</evidence>
<comment type="caution">
    <text evidence="1">The sequence shown here is derived from an EMBL/GenBank/DDBJ whole genome shotgun (WGS) entry which is preliminary data.</text>
</comment>
<dbReference type="RefSeq" id="WP_390407945.1">
    <property type="nucleotide sequence ID" value="NZ_BAABYW010000001.1"/>
</dbReference>
<dbReference type="EMBL" id="BAABYW010000001">
    <property type="protein sequence ID" value="GAA6409879.1"/>
    <property type="molecule type" value="Genomic_DNA"/>
</dbReference>
<proteinExistence type="predicted"/>
<gene>
    <name evidence="1" type="ORF">K040078D81_39960</name>
</gene>
<organism evidence="1 2">
    <name type="scientific">Blautia hominis</name>
    <dbReference type="NCBI Taxonomy" id="2025493"/>
    <lineage>
        <taxon>Bacteria</taxon>
        <taxon>Bacillati</taxon>
        <taxon>Bacillota</taxon>
        <taxon>Clostridia</taxon>
        <taxon>Lachnospirales</taxon>
        <taxon>Lachnospiraceae</taxon>
        <taxon>Blautia</taxon>
    </lineage>
</organism>